<evidence type="ECO:0000313" key="2">
    <source>
        <dbReference type="Proteomes" id="UP000515344"/>
    </source>
</evidence>
<name>A0A7G5XJB1_9BACT</name>
<dbReference type="Pfam" id="PF12900">
    <property type="entry name" value="Pyridox_ox_2"/>
    <property type="match status" value="1"/>
</dbReference>
<protein>
    <submittedName>
        <fullName evidence="1">Pyridoxamine 5'-phosphate oxidase family protein</fullName>
    </submittedName>
</protein>
<dbReference type="Proteomes" id="UP000515344">
    <property type="component" value="Chromosome"/>
</dbReference>
<dbReference type="RefSeq" id="WP_182804730.1">
    <property type="nucleotide sequence ID" value="NZ_CP060007.1"/>
</dbReference>
<dbReference type="InterPro" id="IPR024747">
    <property type="entry name" value="Pyridox_Oxase-rel"/>
</dbReference>
<accession>A0A7G5XJB1</accession>
<gene>
    <name evidence="1" type="ORF">H4075_05000</name>
</gene>
<sequence length="149" mass="17110">MLGQLNEQQMNNLLGSQVVGRLACTDSTQPYLVPVTYAFDGNFIYGQTNEGMKLNLLRNNPNVCFEVDTMTNMANWQSVIIRGRFEELKDTEAENARAILKNRVFPMMTSATIDGEQHEVETKLDDSNRLKPVMYRILIEEKTGRFEKR</sequence>
<dbReference type="SUPFAM" id="SSF50475">
    <property type="entry name" value="FMN-binding split barrel"/>
    <property type="match status" value="1"/>
</dbReference>
<dbReference type="EMBL" id="CP060007">
    <property type="protein sequence ID" value="QNA45564.1"/>
    <property type="molecule type" value="Genomic_DNA"/>
</dbReference>
<dbReference type="AlphaFoldDB" id="A0A7G5XJB1"/>
<dbReference type="Gene3D" id="2.30.110.10">
    <property type="entry name" value="Electron Transport, Fmn-binding Protein, Chain A"/>
    <property type="match status" value="1"/>
</dbReference>
<reference evidence="2" key="1">
    <citation type="submission" date="2020-08" db="EMBL/GenBank/DDBJ databases">
        <title>Lacibacter sp. S13-6-6 genome sequencing.</title>
        <authorList>
            <person name="Jin L."/>
        </authorList>
    </citation>
    <scope>NUCLEOTIDE SEQUENCE [LARGE SCALE GENOMIC DNA]</scope>
    <source>
        <strain evidence="2">S13-6-6</strain>
    </source>
</reference>
<evidence type="ECO:0000313" key="1">
    <source>
        <dbReference type="EMBL" id="QNA45564.1"/>
    </source>
</evidence>
<dbReference type="KEGG" id="lacs:H4075_05000"/>
<dbReference type="InterPro" id="IPR012349">
    <property type="entry name" value="Split_barrel_FMN-bd"/>
</dbReference>
<keyword evidence="2" id="KW-1185">Reference proteome</keyword>
<organism evidence="1 2">
    <name type="scientific">Lacibacter sediminis</name>
    <dbReference type="NCBI Taxonomy" id="2760713"/>
    <lineage>
        <taxon>Bacteria</taxon>
        <taxon>Pseudomonadati</taxon>
        <taxon>Bacteroidota</taxon>
        <taxon>Chitinophagia</taxon>
        <taxon>Chitinophagales</taxon>
        <taxon>Chitinophagaceae</taxon>
        <taxon>Lacibacter</taxon>
    </lineage>
</organism>
<proteinExistence type="predicted"/>